<dbReference type="InterPro" id="IPR009721">
    <property type="entry name" value="O-acyltransferase_WSD1_C"/>
</dbReference>
<evidence type="ECO:0000256" key="8">
    <source>
        <dbReference type="ARBA" id="ARBA00024360"/>
    </source>
</evidence>
<dbReference type="GO" id="GO:0008374">
    <property type="term" value="F:O-acyltransferase activity"/>
    <property type="evidence" value="ECO:0000318"/>
    <property type="project" value="GO_Central"/>
</dbReference>
<protein>
    <submittedName>
        <fullName evidence="15">Wax ester synthase/diacylglycerol acyltransferase 11-like</fullName>
    </submittedName>
</protein>
<evidence type="ECO:0000259" key="12">
    <source>
        <dbReference type="Pfam" id="PF03007"/>
    </source>
</evidence>
<dbReference type="KEGG" id="soe:110782589"/>
<comment type="subcellular location">
    <subcellularLocation>
        <location evidence="1">Cell membrane</location>
        <topology evidence="1">Single-pass membrane protein</topology>
    </subcellularLocation>
    <subcellularLocation>
        <location evidence="2">Endoplasmic reticulum membrane</location>
    </subcellularLocation>
</comment>
<dbReference type="InterPro" id="IPR045034">
    <property type="entry name" value="O-acyltransferase_WSD1-like"/>
</dbReference>
<keyword evidence="7" id="KW-0012">Acyltransferase</keyword>
<evidence type="ECO:0000313" key="14">
    <source>
        <dbReference type="Proteomes" id="UP000813463"/>
    </source>
</evidence>
<keyword evidence="5" id="KW-0808">Transferase</keyword>
<dbReference type="InterPro" id="IPR004255">
    <property type="entry name" value="O-acyltransferase_WSD1_N"/>
</dbReference>
<dbReference type="GO" id="GO:0019432">
    <property type="term" value="P:triglyceride biosynthetic process"/>
    <property type="evidence" value="ECO:0000318"/>
    <property type="project" value="GO_Central"/>
</dbReference>
<comment type="pathway">
    <text evidence="4">Lipid metabolism.</text>
</comment>
<evidence type="ECO:0000256" key="6">
    <source>
        <dbReference type="ARBA" id="ARBA00022824"/>
    </source>
</evidence>
<dbReference type="GeneID" id="110782589"/>
<name>A0A9R0I4Q3_SPIOL</name>
<evidence type="ECO:0000256" key="3">
    <source>
        <dbReference type="ARBA" id="ARBA00004771"/>
    </source>
</evidence>
<evidence type="ECO:0000256" key="4">
    <source>
        <dbReference type="ARBA" id="ARBA00005189"/>
    </source>
</evidence>
<evidence type="ECO:0000256" key="7">
    <source>
        <dbReference type="ARBA" id="ARBA00023315"/>
    </source>
</evidence>
<evidence type="ECO:0000256" key="10">
    <source>
        <dbReference type="ARBA" id="ARBA00048109"/>
    </source>
</evidence>
<dbReference type="PANTHER" id="PTHR31650">
    <property type="entry name" value="O-ACYLTRANSFERASE (WSD1-LIKE) FAMILY PROTEIN"/>
    <property type="match status" value="1"/>
</dbReference>
<evidence type="ECO:0000256" key="1">
    <source>
        <dbReference type="ARBA" id="ARBA00004162"/>
    </source>
</evidence>
<evidence type="ECO:0000256" key="11">
    <source>
        <dbReference type="SAM" id="MobiDB-lite"/>
    </source>
</evidence>
<dbReference type="GO" id="GO:0005789">
    <property type="term" value="C:endoplasmic reticulum membrane"/>
    <property type="evidence" value="ECO:0007669"/>
    <property type="project" value="UniProtKB-SubCell"/>
</dbReference>
<evidence type="ECO:0000256" key="2">
    <source>
        <dbReference type="ARBA" id="ARBA00004586"/>
    </source>
</evidence>
<comment type="catalytic activity">
    <reaction evidence="10">
        <text>an acyl-CoA + a 1,2-diacyl-sn-glycerol = a triacyl-sn-glycerol + CoA</text>
        <dbReference type="Rhea" id="RHEA:10868"/>
        <dbReference type="ChEBI" id="CHEBI:17815"/>
        <dbReference type="ChEBI" id="CHEBI:57287"/>
        <dbReference type="ChEBI" id="CHEBI:58342"/>
        <dbReference type="ChEBI" id="CHEBI:64615"/>
        <dbReference type="EC" id="2.3.1.20"/>
    </reaction>
</comment>
<comment type="catalytic activity">
    <reaction evidence="9">
        <text>a long chain fatty alcohol + a fatty acyl-CoA = a long-chain alcohol wax ester + CoA</text>
        <dbReference type="Rhea" id="RHEA:38443"/>
        <dbReference type="ChEBI" id="CHEBI:17135"/>
        <dbReference type="ChEBI" id="CHEBI:57287"/>
        <dbReference type="ChEBI" id="CHEBI:77636"/>
        <dbReference type="ChEBI" id="CHEBI:235323"/>
        <dbReference type="EC" id="2.3.1.75"/>
    </reaction>
</comment>
<dbReference type="GO" id="GO:0004144">
    <property type="term" value="F:diacylglycerol O-acyltransferase activity"/>
    <property type="evidence" value="ECO:0007669"/>
    <property type="project" value="UniProtKB-EC"/>
</dbReference>
<comment type="pathway">
    <text evidence="3">Glycerolipid metabolism; triacylglycerol biosynthesis.</text>
</comment>
<dbReference type="Pfam" id="PF06974">
    <property type="entry name" value="WS_DGAT_C"/>
    <property type="match status" value="1"/>
</dbReference>
<dbReference type="GO" id="GO:0047196">
    <property type="term" value="F:long-chain-alcohol O-fatty-acyltransferase activity"/>
    <property type="evidence" value="ECO:0007669"/>
    <property type="project" value="UniProtKB-EC"/>
</dbReference>
<sequence length="468" mass="52185">MSKNEPLNSPFSRLYLCPETKSDDIMNCALGFKYPIDVQALKEALLNSLMLKHPRFCSLLVRNPNGSGEHWKPTLVNLDDHVILHHHDNDNDNDDGGGEAEEEEEEEAAVNAYLADISVSTPLSENKPLWEVHVLLGLKCVVLRVHHTLGDAVSLMSMLSACFGKNKEMKSSDHNVKNHNQANKDWRGGGIFGLIKSLWFTFIFGMRLLGRIMWVKEKISVLSGGDGVELWPRKIVTAKFKIQDFKSIKLAIPSVTINDVLLGVISHGLSKYVDATSPNAPQQELRQVTAILVFNLRENSSLQEKTDLMRVSTNGFSGWGNKTGIVLLPNYCCNGPHPFDHVRAMKATMDQKKQSYEALISHFTLKLLTSYISPKVGSWVYQRILCKTTLLISNIMGPSEEIVIAGNPVTNIRLNISSQPHAITLHMVSYAGNADLQVLVAKDIIPDPEVLVNCFYDSLLEMKNCIKI</sequence>
<dbReference type="RefSeq" id="XP_021842448.2">
    <property type="nucleotide sequence ID" value="XM_021986756.2"/>
</dbReference>
<reference evidence="15" key="2">
    <citation type="submission" date="2025-08" db="UniProtKB">
        <authorList>
            <consortium name="RefSeq"/>
        </authorList>
    </citation>
    <scope>IDENTIFICATION</scope>
    <source>
        <tissue evidence="15">Leaf</tissue>
    </source>
</reference>
<dbReference type="Pfam" id="PF03007">
    <property type="entry name" value="WS_DGAT_cat"/>
    <property type="match status" value="1"/>
</dbReference>
<evidence type="ECO:0000256" key="9">
    <source>
        <dbReference type="ARBA" id="ARBA00047604"/>
    </source>
</evidence>
<feature type="compositionally biased region" description="Acidic residues" evidence="11">
    <location>
        <begin position="91"/>
        <end position="105"/>
    </location>
</feature>
<evidence type="ECO:0000256" key="5">
    <source>
        <dbReference type="ARBA" id="ARBA00022679"/>
    </source>
</evidence>
<dbReference type="Proteomes" id="UP000813463">
    <property type="component" value="Chromosome 4"/>
</dbReference>
<keyword evidence="14" id="KW-1185">Reference proteome</keyword>
<keyword evidence="6" id="KW-0256">Endoplasmic reticulum</keyword>
<dbReference type="AlphaFoldDB" id="A0A9R0I4Q3"/>
<dbReference type="PANTHER" id="PTHR31650:SF41">
    <property type="entry name" value="O-ACYLTRANSFERASE WSD1-LIKE ISOFORM X1"/>
    <property type="match status" value="1"/>
</dbReference>
<evidence type="ECO:0000313" key="15">
    <source>
        <dbReference type="RefSeq" id="XP_021842448.2"/>
    </source>
</evidence>
<organism evidence="14 15">
    <name type="scientific">Spinacia oleracea</name>
    <name type="common">Spinach</name>
    <dbReference type="NCBI Taxonomy" id="3562"/>
    <lineage>
        <taxon>Eukaryota</taxon>
        <taxon>Viridiplantae</taxon>
        <taxon>Streptophyta</taxon>
        <taxon>Embryophyta</taxon>
        <taxon>Tracheophyta</taxon>
        <taxon>Spermatophyta</taxon>
        <taxon>Magnoliopsida</taxon>
        <taxon>eudicotyledons</taxon>
        <taxon>Gunneridae</taxon>
        <taxon>Pentapetalae</taxon>
        <taxon>Caryophyllales</taxon>
        <taxon>Chenopodiaceae</taxon>
        <taxon>Chenopodioideae</taxon>
        <taxon>Anserineae</taxon>
        <taxon>Spinacia</taxon>
    </lineage>
</organism>
<feature type="domain" description="O-acyltransferase WSD1-like N-terminal" evidence="12">
    <location>
        <begin position="120"/>
        <end position="191"/>
    </location>
</feature>
<comment type="similarity">
    <text evidence="8">In the N-terminal section; belongs to the long-chain O-acyltransferase family.</text>
</comment>
<feature type="domain" description="O-acyltransferase WSD1 C-terminal" evidence="13">
    <location>
        <begin position="319"/>
        <end position="463"/>
    </location>
</feature>
<proteinExistence type="inferred from homology"/>
<reference evidence="14" key="1">
    <citation type="journal article" date="2021" name="Nat. Commun.">
        <title>Genomic analyses provide insights into spinach domestication and the genetic basis of agronomic traits.</title>
        <authorList>
            <person name="Cai X."/>
            <person name="Sun X."/>
            <person name="Xu C."/>
            <person name="Sun H."/>
            <person name="Wang X."/>
            <person name="Ge C."/>
            <person name="Zhang Z."/>
            <person name="Wang Q."/>
            <person name="Fei Z."/>
            <person name="Jiao C."/>
            <person name="Wang Q."/>
        </authorList>
    </citation>
    <scope>NUCLEOTIDE SEQUENCE [LARGE SCALE GENOMIC DNA]</scope>
    <source>
        <strain evidence="14">cv. Varoflay</strain>
    </source>
</reference>
<dbReference type="GO" id="GO:0005886">
    <property type="term" value="C:plasma membrane"/>
    <property type="evidence" value="ECO:0000318"/>
    <property type="project" value="GO_Central"/>
</dbReference>
<evidence type="ECO:0000259" key="13">
    <source>
        <dbReference type="Pfam" id="PF06974"/>
    </source>
</evidence>
<feature type="region of interest" description="Disordered" evidence="11">
    <location>
        <begin position="85"/>
        <end position="105"/>
    </location>
</feature>
<accession>A0A9R0I4Q3</accession>
<gene>
    <name evidence="15" type="primary">LOC110782589</name>
</gene>